<comment type="function">
    <text evidence="4">Glutathione-dependent oxidoreductase that facilitates the maintenance of mitochondrial redox homeostasis upon induction of apoptosis by oxidative stress. Involved in response to hydrogen peroxide and regulation of apoptosis caused by oxidative stress. Acts as a very efficient catalyst of monothiol reactions because of its high affinity for protein glutathione-mixed disulfides. Can receive electrons not only from glutathione (GSH), but also from thioredoxin reductase supporting both monothiol and dithiol reactions. Efficiently catalyzes both glutathionylation and deglutathionylation of mitochondrial complex I, which in turn regulates the superoxide production by the complex. Overexpression decreases the susceptibility to apoptosis and prevents loss of cardiolipin and cytochrome c release.</text>
</comment>
<protein>
    <recommendedName>
        <fullName evidence="6">Glutaredoxin-2, mitochondrial</fullName>
    </recommendedName>
</protein>
<dbReference type="FunFam" id="3.40.30.10:FF:000026">
    <property type="entry name" value="Glutaredoxin 2"/>
    <property type="match status" value="1"/>
</dbReference>
<dbReference type="KEGG" id="aali:118464160"/>
<evidence type="ECO:0000256" key="2">
    <source>
        <dbReference type="ARBA" id="ARBA00023206"/>
    </source>
</evidence>
<dbReference type="SUPFAM" id="SSF52833">
    <property type="entry name" value="Thioredoxin-like"/>
    <property type="match status" value="1"/>
</dbReference>
<dbReference type="GO" id="GO:0005737">
    <property type="term" value="C:cytoplasm"/>
    <property type="evidence" value="ECO:0007669"/>
    <property type="project" value="TreeGrafter"/>
</dbReference>
<feature type="domain" description="Glutaredoxin" evidence="7">
    <location>
        <begin position="30"/>
        <end position="92"/>
    </location>
</feature>
<comment type="subunit">
    <text evidence="5">Monomer; active form. Homodimer; inactive form. The homodimer is probably linked by 1 2Fe-2S cluster.</text>
</comment>
<dbReference type="VEuPathDB" id="VectorBase:AALB20_038070"/>
<dbReference type="InterPro" id="IPR011899">
    <property type="entry name" value="Glutaredoxin_euk/vir"/>
</dbReference>
<evidence type="ECO:0000256" key="4">
    <source>
        <dbReference type="ARBA" id="ARBA00037470"/>
    </source>
</evidence>
<evidence type="ECO:0000256" key="6">
    <source>
        <dbReference type="ARBA" id="ARBA00039819"/>
    </source>
</evidence>
<dbReference type="PRINTS" id="PR00160">
    <property type="entry name" value="GLUTAREDOXIN"/>
</dbReference>
<dbReference type="GO" id="GO:0015038">
    <property type="term" value="F:glutathione disulfide oxidoreductase activity"/>
    <property type="evidence" value="ECO:0007669"/>
    <property type="project" value="TreeGrafter"/>
</dbReference>
<dbReference type="GO" id="GO:0034599">
    <property type="term" value="P:cellular response to oxidative stress"/>
    <property type="evidence" value="ECO:0007669"/>
    <property type="project" value="TreeGrafter"/>
</dbReference>
<evidence type="ECO:0000259" key="7">
    <source>
        <dbReference type="Pfam" id="PF00462"/>
    </source>
</evidence>
<comment type="similarity">
    <text evidence="1">Belongs to the glutaredoxin family.</text>
</comment>
<dbReference type="EnsemblMetazoa" id="AALB010757-RA">
    <property type="protein sequence ID" value="AALB010757-PA"/>
    <property type="gene ID" value="AALB010757"/>
</dbReference>
<name>A0A182FW22_ANOAL</name>
<sequence>MGSLISRSVPANMSGPVAEFVKSAIAKDKVVIFSKTYCPYCTMAKEPFKKLNVEYACYELDKRNDGDEIQSILGELTGARTVPRVFIDGNFIGGGTDIKNMYDDGRLAKMFA</sequence>
<evidence type="ECO:0000256" key="1">
    <source>
        <dbReference type="ARBA" id="ARBA00007787"/>
    </source>
</evidence>
<dbReference type="Gene3D" id="3.40.30.10">
    <property type="entry name" value="Glutaredoxin"/>
    <property type="match status" value="1"/>
</dbReference>
<evidence type="ECO:0000256" key="5">
    <source>
        <dbReference type="ARBA" id="ARBA00038558"/>
    </source>
</evidence>
<dbReference type="STRING" id="7167.A0A182FW22"/>
<dbReference type="PANTHER" id="PTHR45694:SF5">
    <property type="entry name" value="GLUTAREDOXIN 2"/>
    <property type="match status" value="1"/>
</dbReference>
<dbReference type="PANTHER" id="PTHR45694">
    <property type="entry name" value="GLUTAREDOXIN 2"/>
    <property type="match status" value="1"/>
</dbReference>
<keyword evidence="3" id="KW-0676">Redox-active center</keyword>
<dbReference type="InterPro" id="IPR036249">
    <property type="entry name" value="Thioredoxin-like_sf"/>
</dbReference>
<dbReference type="CDD" id="cd03419">
    <property type="entry name" value="GRX_GRXh_1_2_like"/>
    <property type="match status" value="1"/>
</dbReference>
<reference evidence="8 9" key="1">
    <citation type="journal article" date="2017" name="G3 (Bethesda)">
        <title>The Physical Genome Mapping of Anopheles albimanus Corrected Scaffold Misassemblies and Identified Interarm Rearrangements in Genus Anopheles.</title>
        <authorList>
            <person name="Artemov G.N."/>
            <person name="Peery A.N."/>
            <person name="Jiang X."/>
            <person name="Tu Z."/>
            <person name="Stegniy V.N."/>
            <person name="Sharakhova M.V."/>
            <person name="Sharakhov I.V."/>
        </authorList>
    </citation>
    <scope>NUCLEOTIDE SEQUENCE [LARGE SCALE GENOMIC DNA]</scope>
    <source>
        <strain evidence="8 9">ALBI9_A</strain>
    </source>
</reference>
<evidence type="ECO:0000313" key="9">
    <source>
        <dbReference type="Proteomes" id="UP000069272"/>
    </source>
</evidence>
<dbReference type="PROSITE" id="PS51354">
    <property type="entry name" value="GLUTAREDOXIN_2"/>
    <property type="match status" value="1"/>
</dbReference>
<dbReference type="OrthoDB" id="418495at2759"/>
<evidence type="ECO:0000313" key="8">
    <source>
        <dbReference type="EnsemblMetazoa" id="AALB010757-PA"/>
    </source>
</evidence>
<dbReference type="AlphaFoldDB" id="A0A182FW22"/>
<organism evidence="8 9">
    <name type="scientific">Anopheles albimanus</name>
    <name type="common">New world malaria mosquito</name>
    <dbReference type="NCBI Taxonomy" id="7167"/>
    <lineage>
        <taxon>Eukaryota</taxon>
        <taxon>Metazoa</taxon>
        <taxon>Ecdysozoa</taxon>
        <taxon>Arthropoda</taxon>
        <taxon>Hexapoda</taxon>
        <taxon>Insecta</taxon>
        <taxon>Pterygota</taxon>
        <taxon>Neoptera</taxon>
        <taxon>Endopterygota</taxon>
        <taxon>Diptera</taxon>
        <taxon>Nematocera</taxon>
        <taxon>Culicoidea</taxon>
        <taxon>Culicidae</taxon>
        <taxon>Anophelinae</taxon>
        <taxon>Anopheles</taxon>
    </lineage>
</organism>
<dbReference type="InterPro" id="IPR002109">
    <property type="entry name" value="Glutaredoxin"/>
</dbReference>
<dbReference type="RefSeq" id="XP_035787187.1">
    <property type="nucleotide sequence ID" value="XM_035931294.1"/>
</dbReference>
<dbReference type="Pfam" id="PF00462">
    <property type="entry name" value="Glutaredoxin"/>
    <property type="match status" value="1"/>
</dbReference>
<dbReference type="GeneID" id="118464160"/>
<proteinExistence type="inferred from homology"/>
<evidence type="ECO:0000256" key="3">
    <source>
        <dbReference type="ARBA" id="ARBA00023284"/>
    </source>
</evidence>
<keyword evidence="9" id="KW-1185">Reference proteome</keyword>
<dbReference type="InterPro" id="IPR014025">
    <property type="entry name" value="Glutaredoxin_subgr"/>
</dbReference>
<accession>A0A182FW22</accession>
<reference evidence="8" key="2">
    <citation type="submission" date="2022-08" db="UniProtKB">
        <authorList>
            <consortium name="EnsemblMetazoa"/>
        </authorList>
    </citation>
    <scope>IDENTIFICATION</scope>
    <source>
        <strain evidence="8">STECLA/ALBI9_A</strain>
    </source>
</reference>
<dbReference type="NCBIfam" id="TIGR02180">
    <property type="entry name" value="GRX_euk"/>
    <property type="match status" value="1"/>
</dbReference>
<dbReference type="VEuPathDB" id="VectorBase:AALB010757"/>
<dbReference type="Proteomes" id="UP000069272">
    <property type="component" value="Chromosome 3R"/>
</dbReference>
<keyword evidence="2" id="KW-0318">Glutathionylation</keyword>